<dbReference type="AlphaFoldDB" id="A0A2P8AE61"/>
<dbReference type="InterPro" id="IPR043129">
    <property type="entry name" value="ATPase_NBD"/>
</dbReference>
<dbReference type="Gene3D" id="3.90.640.10">
    <property type="entry name" value="Actin, Chain A, domain 4"/>
    <property type="match status" value="2"/>
</dbReference>
<evidence type="ECO:0000256" key="1">
    <source>
        <dbReference type="ARBA" id="ARBA00004496"/>
    </source>
</evidence>
<dbReference type="OrthoDB" id="6220758at2759"/>
<dbReference type="PANTHER" id="PTHR11937">
    <property type="entry name" value="ACTIN"/>
    <property type="match status" value="1"/>
</dbReference>
<reference evidence="9 10" key="1">
    <citation type="submission" date="2017-05" db="EMBL/GenBank/DDBJ databases">
        <title>Draft genome sequence of Elsinoe australis.</title>
        <authorList>
            <person name="Cheng Q."/>
        </authorList>
    </citation>
    <scope>NUCLEOTIDE SEQUENCE [LARGE SCALE GENOMIC DNA]</scope>
    <source>
        <strain evidence="9 10">NL1</strain>
    </source>
</reference>
<feature type="region of interest" description="Disordered" evidence="8">
    <location>
        <begin position="228"/>
        <end position="252"/>
    </location>
</feature>
<name>A0A2P8AE61_9PEZI</name>
<dbReference type="GO" id="GO:0005737">
    <property type="term" value="C:cytoplasm"/>
    <property type="evidence" value="ECO:0007669"/>
    <property type="project" value="UniProtKB-SubCell"/>
</dbReference>
<comment type="function">
    <text evidence="5">Component of the SWR1 complex which mediates the ATP-dependent exchange of histone H2A for the H2A variant HZT1 leading to transcriptional regulation of selected genes by chromatin remodeling. Involved in chromosome stability.</text>
</comment>
<evidence type="ECO:0000256" key="3">
    <source>
        <dbReference type="ARBA" id="ARBA00018633"/>
    </source>
</evidence>
<dbReference type="Pfam" id="PF00022">
    <property type="entry name" value="Actin"/>
    <property type="match status" value="1"/>
</dbReference>
<gene>
    <name evidence="9" type="ORF">B9Z65_6771</name>
</gene>
<dbReference type="Gene3D" id="3.30.420.40">
    <property type="match status" value="4"/>
</dbReference>
<sequence>MQFKRPVERGYIVNWDLERAIFEHEFFDPKAKLYCDPASTNLILAETPNAPSALSSNADQIIFEEFSFATAYRGNGPSLNSLNPLPPSLSPSPPSPTAMSLDTPSPPSPLPIEIMLLIDTSHSHTTITPLLRGSPVPRAVRRLDIGGKHISNHLASLISLRHFSLIDEPHIVSQIKEDACFVSTDFAHDLDTTWRGTHSDRRVPSSDIVADYVLPDYEALKRGYMRRPGGVNPSVPSSGTTAVPPPPEREEAFPLSNERFAPPELLFSPLDVGLQQSGLPDTIMQSLSQVPEALWQGLLGNIVVVGGNALLPGFVERLEKEVRMLAPAELEVRVARATDPVGATWRGGRVLAGREEWLGRMVVGREEYFEYGEGWVRRQFAGRRWPLKTREEGTET</sequence>
<dbReference type="InterPro" id="IPR004000">
    <property type="entry name" value="Actin"/>
</dbReference>
<dbReference type="CDD" id="cd10210">
    <property type="entry name" value="ASKHA_NBD_Arp6"/>
    <property type="match status" value="1"/>
</dbReference>
<keyword evidence="10" id="KW-1185">Reference proteome</keyword>
<protein>
    <recommendedName>
        <fullName evidence="3">Actin-like protein ARP6</fullName>
    </recommendedName>
    <alternativeName>
        <fullName evidence="7">Actin-like protein arp6</fullName>
    </alternativeName>
</protein>
<accession>A0A2P8AE61</accession>
<comment type="subunit">
    <text evidence="6">Component of the SWR1 chromatin remodeling complex.</text>
</comment>
<dbReference type="STRING" id="40998.A0A2P8AE61"/>
<evidence type="ECO:0000313" key="9">
    <source>
        <dbReference type="EMBL" id="PSK58756.1"/>
    </source>
</evidence>
<evidence type="ECO:0000256" key="5">
    <source>
        <dbReference type="ARBA" id="ARBA00025222"/>
    </source>
</evidence>
<evidence type="ECO:0000256" key="6">
    <source>
        <dbReference type="ARBA" id="ARBA00063309"/>
    </source>
</evidence>
<evidence type="ECO:0000313" key="10">
    <source>
        <dbReference type="Proteomes" id="UP000243723"/>
    </source>
</evidence>
<evidence type="ECO:0000256" key="8">
    <source>
        <dbReference type="SAM" id="MobiDB-lite"/>
    </source>
</evidence>
<dbReference type="GO" id="GO:0005634">
    <property type="term" value="C:nucleus"/>
    <property type="evidence" value="ECO:0007669"/>
    <property type="project" value="UniProtKB-ARBA"/>
</dbReference>
<feature type="region of interest" description="Disordered" evidence="8">
    <location>
        <begin position="80"/>
        <end position="105"/>
    </location>
</feature>
<evidence type="ECO:0000256" key="7">
    <source>
        <dbReference type="ARBA" id="ARBA00073820"/>
    </source>
</evidence>
<evidence type="ECO:0000256" key="4">
    <source>
        <dbReference type="ARBA" id="ARBA00022490"/>
    </source>
</evidence>
<dbReference type="SMART" id="SM00268">
    <property type="entry name" value="ACTIN"/>
    <property type="match status" value="1"/>
</dbReference>
<dbReference type="FunFam" id="3.90.640.10:FF:000014">
    <property type="entry name" value="Putative actin-related protein 6"/>
    <property type="match status" value="1"/>
</dbReference>
<feature type="compositionally biased region" description="Pro residues" evidence="8">
    <location>
        <begin position="84"/>
        <end position="96"/>
    </location>
</feature>
<evidence type="ECO:0000256" key="2">
    <source>
        <dbReference type="ARBA" id="ARBA00005665"/>
    </source>
</evidence>
<keyword evidence="4" id="KW-0963">Cytoplasm</keyword>
<comment type="subcellular location">
    <subcellularLocation>
        <location evidence="1">Cytoplasm</location>
    </subcellularLocation>
</comment>
<comment type="similarity">
    <text evidence="2">Belongs to the actin family. ARP6 subfamily.</text>
</comment>
<dbReference type="SUPFAM" id="SSF53067">
    <property type="entry name" value="Actin-like ATPase domain"/>
    <property type="match status" value="2"/>
</dbReference>
<dbReference type="EMBL" id="NHZQ01000016">
    <property type="protein sequence ID" value="PSK58756.1"/>
    <property type="molecule type" value="Genomic_DNA"/>
</dbReference>
<organism evidence="9 10">
    <name type="scientific">Elsinoe australis</name>
    <dbReference type="NCBI Taxonomy" id="40998"/>
    <lineage>
        <taxon>Eukaryota</taxon>
        <taxon>Fungi</taxon>
        <taxon>Dikarya</taxon>
        <taxon>Ascomycota</taxon>
        <taxon>Pezizomycotina</taxon>
        <taxon>Dothideomycetes</taxon>
        <taxon>Dothideomycetidae</taxon>
        <taxon>Myriangiales</taxon>
        <taxon>Elsinoaceae</taxon>
        <taxon>Elsinoe</taxon>
    </lineage>
</organism>
<dbReference type="Proteomes" id="UP000243723">
    <property type="component" value="Unassembled WGS sequence"/>
</dbReference>
<comment type="caution">
    <text evidence="9">The sequence shown here is derived from an EMBL/GenBank/DDBJ whole genome shotgun (WGS) entry which is preliminary data.</text>
</comment>
<proteinExistence type="inferred from homology"/>